<feature type="domain" description="Glycosyl hydrolase family 13 catalytic" evidence="2">
    <location>
        <begin position="99"/>
        <end position="370"/>
    </location>
</feature>
<dbReference type="EMBL" id="JAFHDT010000035">
    <property type="protein sequence ID" value="KAI7790683.1"/>
    <property type="molecule type" value="Genomic_DNA"/>
</dbReference>
<dbReference type="InterPro" id="IPR042280">
    <property type="entry name" value="SLC3A2"/>
</dbReference>
<dbReference type="Pfam" id="PF00128">
    <property type="entry name" value="Alpha-amylase"/>
    <property type="match status" value="1"/>
</dbReference>
<dbReference type="GO" id="GO:1904273">
    <property type="term" value="P:L-alanine import across plasma membrane"/>
    <property type="evidence" value="ECO:0007669"/>
    <property type="project" value="TreeGrafter"/>
</dbReference>
<dbReference type="InterPro" id="IPR031984">
    <property type="entry name" value="SLC3A2_N"/>
</dbReference>
<keyword evidence="1" id="KW-1133">Transmembrane helix</keyword>
<proteinExistence type="predicted"/>
<dbReference type="SUPFAM" id="SSF51445">
    <property type="entry name" value="(Trans)glycosidases"/>
    <property type="match status" value="1"/>
</dbReference>
<keyword evidence="1" id="KW-0812">Transmembrane</keyword>
<evidence type="ECO:0000256" key="1">
    <source>
        <dbReference type="SAM" id="Phobius"/>
    </source>
</evidence>
<dbReference type="PANTHER" id="PTHR46673:SF3">
    <property type="entry name" value="SOLUTE CARRIER FAMILY 3 (AMINO ACID TRANSPORTER HEAVY CHAIN), MEMBER 2A-RELATED"/>
    <property type="match status" value="1"/>
</dbReference>
<dbReference type="Proteomes" id="UP001059041">
    <property type="component" value="Unassembled WGS sequence"/>
</dbReference>
<comment type="caution">
    <text evidence="3">The sequence shown here is derived from an EMBL/GenBank/DDBJ whole genome shotgun (WGS) entry which is preliminary data.</text>
</comment>
<keyword evidence="1" id="KW-0472">Membrane</keyword>
<feature type="transmembrane region" description="Helical" evidence="1">
    <location>
        <begin position="57"/>
        <end position="77"/>
    </location>
</feature>
<dbReference type="GO" id="GO:0015173">
    <property type="term" value="F:aromatic amino acid transmembrane transporter activity"/>
    <property type="evidence" value="ECO:0007669"/>
    <property type="project" value="TreeGrafter"/>
</dbReference>
<dbReference type="GO" id="GO:0016323">
    <property type="term" value="C:basolateral plasma membrane"/>
    <property type="evidence" value="ECO:0007669"/>
    <property type="project" value="TreeGrafter"/>
</dbReference>
<dbReference type="GO" id="GO:0015823">
    <property type="term" value="P:phenylalanine transport"/>
    <property type="evidence" value="ECO:0007669"/>
    <property type="project" value="TreeGrafter"/>
</dbReference>
<dbReference type="GO" id="GO:0015190">
    <property type="term" value="F:L-leucine transmembrane transporter activity"/>
    <property type="evidence" value="ECO:0007669"/>
    <property type="project" value="TreeGrafter"/>
</dbReference>
<dbReference type="AlphaFoldDB" id="A0A9W7WA71"/>
<dbReference type="GO" id="GO:0005975">
    <property type="term" value="P:carbohydrate metabolic process"/>
    <property type="evidence" value="ECO:0007669"/>
    <property type="project" value="InterPro"/>
</dbReference>
<dbReference type="Pfam" id="PF16028">
    <property type="entry name" value="SLC3A2_N"/>
    <property type="match status" value="1"/>
</dbReference>
<dbReference type="InterPro" id="IPR006047">
    <property type="entry name" value="GH13_cat_dom"/>
</dbReference>
<accession>A0A9W7WA71</accession>
<dbReference type="GO" id="GO:0015180">
    <property type="term" value="F:L-alanine transmembrane transporter activity"/>
    <property type="evidence" value="ECO:0007669"/>
    <property type="project" value="TreeGrafter"/>
</dbReference>
<protein>
    <submittedName>
        <fullName evidence="3">Slc3a2 protein</fullName>
    </submittedName>
</protein>
<dbReference type="Gene3D" id="2.60.40.1180">
    <property type="entry name" value="Golgi alpha-mannosidase II"/>
    <property type="match status" value="1"/>
</dbReference>
<name>A0A9W7WA71_TRIRA</name>
<evidence type="ECO:0000313" key="3">
    <source>
        <dbReference type="EMBL" id="KAI7790683.1"/>
    </source>
</evidence>
<dbReference type="GO" id="GO:0016324">
    <property type="term" value="C:apical plasma membrane"/>
    <property type="evidence" value="ECO:0007669"/>
    <property type="project" value="TreeGrafter"/>
</dbReference>
<dbReference type="SMART" id="SM00642">
    <property type="entry name" value="Aamy"/>
    <property type="match status" value="1"/>
</dbReference>
<reference evidence="3" key="1">
    <citation type="submission" date="2021-02" db="EMBL/GenBank/DDBJ databases">
        <title>Comparative genomics reveals that relaxation of natural selection precedes convergent phenotypic evolution of cavefish.</title>
        <authorList>
            <person name="Peng Z."/>
        </authorList>
    </citation>
    <scope>NUCLEOTIDE SEQUENCE</scope>
    <source>
        <tissue evidence="3">Muscle</tissue>
    </source>
</reference>
<dbReference type="InterPro" id="IPR013780">
    <property type="entry name" value="Glyco_hydro_b"/>
</dbReference>
<dbReference type="OrthoDB" id="1740265at2759"/>
<dbReference type="InterPro" id="IPR017853">
    <property type="entry name" value="GH"/>
</dbReference>
<gene>
    <name evidence="3" type="ORF">IRJ41_017186</name>
</gene>
<organism evidence="3 4">
    <name type="scientific">Triplophysa rosa</name>
    <name type="common">Cave loach</name>
    <dbReference type="NCBI Taxonomy" id="992332"/>
    <lineage>
        <taxon>Eukaryota</taxon>
        <taxon>Metazoa</taxon>
        <taxon>Chordata</taxon>
        <taxon>Craniata</taxon>
        <taxon>Vertebrata</taxon>
        <taxon>Euteleostomi</taxon>
        <taxon>Actinopterygii</taxon>
        <taxon>Neopterygii</taxon>
        <taxon>Teleostei</taxon>
        <taxon>Ostariophysi</taxon>
        <taxon>Cypriniformes</taxon>
        <taxon>Nemacheilidae</taxon>
        <taxon>Triplophysa</taxon>
    </lineage>
</organism>
<evidence type="ECO:0000313" key="4">
    <source>
        <dbReference type="Proteomes" id="UP001059041"/>
    </source>
</evidence>
<evidence type="ECO:0000259" key="2">
    <source>
        <dbReference type="SMART" id="SM00642"/>
    </source>
</evidence>
<keyword evidence="4" id="KW-1185">Reference proteome</keyword>
<dbReference type="Gene3D" id="3.20.20.80">
    <property type="entry name" value="Glycosidases"/>
    <property type="match status" value="1"/>
</dbReference>
<sequence length="475" mass="52653">MDQEKQPMTRKTTTANEKNGCVKVTIPEDTGVKFTGLSKDELMKIAGTAGWILTRRALLVLFWLGWVGILAGAVVIIEQAPRCKPIPEMNWWNEGPLYQISNVKDFSDRGLKGVEEKLDYLNQLKVKGLVLGPIHTVQADQLSSLNLTSIKSEVGTENELRSLLDQAHKKGISIVLNLTPNYEQPSAWFSNATTVAEKLREACKYWIDKGFDGIFMSALGDIVETETWPSIQAIFNKTDGNTKRVLMGSVNGLSMNVDNVSCLLNRSGADLLTIELSDPRKTQEVQNLYSNHLQTSMGWSLSRGTLGTPESIRLFHALLFTLPGTPVFNAGDEMALKAGEKPKKMWDLESPAEKASATTKAVQKDRITARDFFKAFSDLRRRERALLHGEFINLNSSASSLAFLRLWDQSERFITAINWGNDTVPLTLTNSNLPAQAQVRICIDTTNLAVDSMVSLKTFQLGPLQAVLLSFPYAG</sequence>
<dbReference type="PANTHER" id="PTHR46673">
    <property type="entry name" value="4F2 CELL-SURFACE ANTIGEN HEAVY CHAIN"/>
    <property type="match status" value="1"/>
</dbReference>
<dbReference type="GO" id="GO:1903801">
    <property type="term" value="P:L-leucine import across plasma membrane"/>
    <property type="evidence" value="ECO:0007669"/>
    <property type="project" value="TreeGrafter"/>
</dbReference>